<evidence type="ECO:0000256" key="3">
    <source>
        <dbReference type="ARBA" id="ARBA00023139"/>
    </source>
</evidence>
<feature type="chain" id="PRO_5047137656" evidence="5">
    <location>
        <begin position="17"/>
        <end position="96"/>
    </location>
</feature>
<evidence type="ECO:0000256" key="4">
    <source>
        <dbReference type="ARBA" id="ARBA00023288"/>
    </source>
</evidence>
<evidence type="ECO:0000313" key="7">
    <source>
        <dbReference type="EMBL" id="MDD1794201.1"/>
    </source>
</evidence>
<dbReference type="Pfam" id="PF09864">
    <property type="entry name" value="MliC"/>
    <property type="match status" value="1"/>
</dbReference>
<dbReference type="Gene3D" id="2.40.128.200">
    <property type="match status" value="1"/>
</dbReference>
<dbReference type="PROSITE" id="PS51257">
    <property type="entry name" value="PROKAR_LIPOPROTEIN"/>
    <property type="match status" value="1"/>
</dbReference>
<reference evidence="7" key="1">
    <citation type="submission" date="2021-12" db="EMBL/GenBank/DDBJ databases">
        <title>Enterovibrio ZSDZ35 sp. nov. and Enterovibrio ZSDZ42 sp. nov., isolated from coastal seawater in Qingdao.</title>
        <authorList>
            <person name="Zhang P."/>
        </authorList>
    </citation>
    <scope>NUCLEOTIDE SEQUENCE</scope>
    <source>
        <strain evidence="7">ZSDZ42</strain>
    </source>
</reference>
<dbReference type="Proteomes" id="UP001149400">
    <property type="component" value="Unassembled WGS sequence"/>
</dbReference>
<sequence length="96" mass="10759">MKKLFSILLVSLFVTACSSSLPHQYACEGEQTFDAMVTSDSAVVRFNDEELFLPRIRSASGAQWESEDKLFGLYTKADEAMLVWGDSTLRECVLVK</sequence>
<dbReference type="RefSeq" id="WP_274165030.1">
    <property type="nucleotide sequence ID" value="NZ_JAJUBC010000014.1"/>
</dbReference>
<keyword evidence="3" id="KW-0564">Palmitate</keyword>
<proteinExistence type="predicted"/>
<dbReference type="InterPro" id="IPR018660">
    <property type="entry name" value="MliC"/>
</dbReference>
<keyword evidence="1 5" id="KW-0732">Signal</keyword>
<evidence type="ECO:0000256" key="1">
    <source>
        <dbReference type="ARBA" id="ARBA00022729"/>
    </source>
</evidence>
<keyword evidence="4" id="KW-0449">Lipoprotein</keyword>
<protein>
    <submittedName>
        <fullName evidence="7">MliC family protein</fullName>
    </submittedName>
</protein>
<organism evidence="7 8">
    <name type="scientific">Enterovibrio gelatinilyticus</name>
    <dbReference type="NCBI Taxonomy" id="2899819"/>
    <lineage>
        <taxon>Bacteria</taxon>
        <taxon>Pseudomonadati</taxon>
        <taxon>Pseudomonadota</taxon>
        <taxon>Gammaproteobacteria</taxon>
        <taxon>Vibrionales</taxon>
        <taxon>Vibrionaceae</taxon>
        <taxon>Enterovibrio</taxon>
    </lineage>
</organism>
<gene>
    <name evidence="7" type="ORF">LRP50_13750</name>
</gene>
<evidence type="ECO:0000259" key="6">
    <source>
        <dbReference type="Pfam" id="PF09864"/>
    </source>
</evidence>
<evidence type="ECO:0000256" key="2">
    <source>
        <dbReference type="ARBA" id="ARBA00023136"/>
    </source>
</evidence>
<evidence type="ECO:0000313" key="8">
    <source>
        <dbReference type="Proteomes" id="UP001149400"/>
    </source>
</evidence>
<comment type="caution">
    <text evidence="7">The sequence shown here is derived from an EMBL/GenBank/DDBJ whole genome shotgun (WGS) entry which is preliminary data.</text>
</comment>
<name>A0ABT5R357_9GAMM</name>
<evidence type="ECO:0000256" key="5">
    <source>
        <dbReference type="SAM" id="SignalP"/>
    </source>
</evidence>
<feature type="domain" description="C-type lysozyme inhibitor" evidence="6">
    <location>
        <begin position="25"/>
        <end position="88"/>
    </location>
</feature>
<keyword evidence="2" id="KW-0472">Membrane</keyword>
<keyword evidence="8" id="KW-1185">Reference proteome</keyword>
<feature type="signal peptide" evidence="5">
    <location>
        <begin position="1"/>
        <end position="16"/>
    </location>
</feature>
<dbReference type="SUPFAM" id="SSF141488">
    <property type="entry name" value="YdhA-like"/>
    <property type="match status" value="1"/>
</dbReference>
<dbReference type="EMBL" id="JAJUBC010000014">
    <property type="protein sequence ID" value="MDD1794201.1"/>
    <property type="molecule type" value="Genomic_DNA"/>
</dbReference>
<dbReference type="InterPro" id="IPR036328">
    <property type="entry name" value="MliC_sf"/>
</dbReference>
<accession>A0ABT5R357</accession>